<evidence type="ECO:0000256" key="1">
    <source>
        <dbReference type="RuleBase" id="RU004003"/>
    </source>
</evidence>
<proteinExistence type="inferred from homology"/>
<dbReference type="AlphaFoldDB" id="A0A2K2FVX5"/>
<dbReference type="InterPro" id="IPR004846">
    <property type="entry name" value="T2SS/T3SS_dom"/>
</dbReference>
<evidence type="ECO:0000256" key="2">
    <source>
        <dbReference type="SAM" id="MobiDB-lite"/>
    </source>
</evidence>
<feature type="chain" id="PRO_5014370753" evidence="3">
    <location>
        <begin position="45"/>
        <end position="548"/>
    </location>
</feature>
<evidence type="ECO:0000313" key="7">
    <source>
        <dbReference type="Proteomes" id="UP000236327"/>
    </source>
</evidence>
<dbReference type="GO" id="GO:0015627">
    <property type="term" value="C:type II protein secretion system complex"/>
    <property type="evidence" value="ECO:0007669"/>
    <property type="project" value="TreeGrafter"/>
</dbReference>
<comment type="similarity">
    <text evidence="1">Belongs to the bacterial secretin family.</text>
</comment>
<dbReference type="EMBL" id="LYMM01000062">
    <property type="protein sequence ID" value="PNU02939.1"/>
    <property type="molecule type" value="Genomic_DNA"/>
</dbReference>
<sequence>MTASGTRPSPFEGITMKQRLLKSALTTVTATAAMTAMTAAPAHAQAHAQTPAASVVQPTQDVSLSIGAGQLVNVPGAMADVFVANDAVADVQVKSSKQFYVFGKAGGTTTVYASNAAGAVVWSGTVRVGSNLDSVDSMLRLAMPDAKIGVSTMGSNTFLLTGTIKNPEDAAEAERLVHAYAGKDSNVISRLRIATPLQVNLQVRIAEVSRSLLKSLSTKLATLDGTGGFKFGVGQGGTIGNNFYPGRVLGVGTGATSQVGIDPVTGELANLTGSNVTATATGTTLGFAGKLLGLNILGALDAGETVGLVSTLAQPNLTSLSGETADFLAGGEYPIPVNNGLGATSIEYKKYGVSLSYTPTVLSSGRISMRVRPEVSELSSEGSVTLNGYEVPALTVRRTETTIELGSGQSFMIAGLLSNNTSNTIQKMPGAGDLPILGSLFRSTSYRRGETELVIIVTPYLVNPMNAASQVALPTDGFNSPNELQRILGNMDSDSSSGAKRPEATMAPSGNSGPAIGEPVGTADPAPVKGKKSKRTASGDTAKPGFSF</sequence>
<dbReference type="InterPro" id="IPR001775">
    <property type="entry name" value="GspD/PilQ"/>
</dbReference>
<dbReference type="InterPro" id="IPR032789">
    <property type="entry name" value="T2SS-T3SS_pil_N"/>
</dbReference>
<dbReference type="Pfam" id="PF00263">
    <property type="entry name" value="Secretin"/>
    <property type="match status" value="1"/>
</dbReference>
<organism evidence="6 7">
    <name type="scientific">Novosphingobium guangzhouense</name>
    <dbReference type="NCBI Taxonomy" id="1850347"/>
    <lineage>
        <taxon>Bacteria</taxon>
        <taxon>Pseudomonadati</taxon>
        <taxon>Pseudomonadota</taxon>
        <taxon>Alphaproteobacteria</taxon>
        <taxon>Sphingomonadales</taxon>
        <taxon>Sphingomonadaceae</taxon>
        <taxon>Novosphingobium</taxon>
    </lineage>
</organism>
<feature type="domain" description="Type II/III secretion system secretin-like" evidence="4">
    <location>
        <begin position="304"/>
        <end position="462"/>
    </location>
</feature>
<gene>
    <name evidence="6" type="ORF">A8V01_07745</name>
</gene>
<evidence type="ECO:0000256" key="3">
    <source>
        <dbReference type="SAM" id="SignalP"/>
    </source>
</evidence>
<evidence type="ECO:0000259" key="4">
    <source>
        <dbReference type="Pfam" id="PF00263"/>
    </source>
</evidence>
<feature type="region of interest" description="Disordered" evidence="2">
    <location>
        <begin position="488"/>
        <end position="548"/>
    </location>
</feature>
<keyword evidence="3" id="KW-0732">Signal</keyword>
<feature type="signal peptide" evidence="3">
    <location>
        <begin position="1"/>
        <end position="44"/>
    </location>
</feature>
<feature type="domain" description="Pilus formation protein N-terminal" evidence="5">
    <location>
        <begin position="60"/>
        <end position="128"/>
    </location>
</feature>
<dbReference type="PRINTS" id="PR00811">
    <property type="entry name" value="BCTERIALGSPD"/>
</dbReference>
<dbReference type="InterPro" id="IPR050810">
    <property type="entry name" value="Bact_Secretion_Sys_Channel"/>
</dbReference>
<dbReference type="Pfam" id="PF13629">
    <property type="entry name" value="T2SS-T3SS_pil_N"/>
    <property type="match status" value="1"/>
</dbReference>
<comment type="caution">
    <text evidence="6">The sequence shown here is derived from an EMBL/GenBank/DDBJ whole genome shotgun (WGS) entry which is preliminary data.</text>
</comment>
<evidence type="ECO:0000259" key="5">
    <source>
        <dbReference type="Pfam" id="PF13629"/>
    </source>
</evidence>
<evidence type="ECO:0000313" key="6">
    <source>
        <dbReference type="EMBL" id="PNU02939.1"/>
    </source>
</evidence>
<protein>
    <submittedName>
        <fullName evidence="6">Secretion system protein</fullName>
    </submittedName>
</protein>
<dbReference type="GO" id="GO:0009306">
    <property type="term" value="P:protein secretion"/>
    <property type="evidence" value="ECO:0007669"/>
    <property type="project" value="InterPro"/>
</dbReference>
<dbReference type="PANTHER" id="PTHR30332">
    <property type="entry name" value="PROBABLE GENERAL SECRETION PATHWAY PROTEIN D"/>
    <property type="match status" value="1"/>
</dbReference>
<dbReference type="OrthoDB" id="9775455at2"/>
<accession>A0A2K2FVX5</accession>
<dbReference type="Proteomes" id="UP000236327">
    <property type="component" value="Unassembled WGS sequence"/>
</dbReference>
<keyword evidence="7" id="KW-1185">Reference proteome</keyword>
<dbReference type="PANTHER" id="PTHR30332:SF17">
    <property type="entry name" value="TYPE IV PILIATION SYSTEM PROTEIN DR_0774-RELATED"/>
    <property type="match status" value="1"/>
</dbReference>
<reference evidence="6 7" key="1">
    <citation type="submission" date="2016-05" db="EMBL/GenBank/DDBJ databases">
        <title>Complete genome sequence of Novosphingobium guangzhouense SA925(T).</title>
        <authorList>
            <person name="Sha S."/>
        </authorList>
    </citation>
    <scope>NUCLEOTIDE SEQUENCE [LARGE SCALE GENOMIC DNA]</scope>
    <source>
        <strain evidence="6 7">SA925</strain>
    </source>
</reference>
<name>A0A2K2FVX5_9SPHN</name>